<dbReference type="EMBL" id="OC923647">
    <property type="protein sequence ID" value="CAD7654988.1"/>
    <property type="molecule type" value="Genomic_DNA"/>
</dbReference>
<feature type="non-terminal residue" evidence="1">
    <location>
        <position position="1"/>
    </location>
</feature>
<accession>A0A7R9M9W3</accession>
<organism evidence="1">
    <name type="scientific">Oppiella nova</name>
    <dbReference type="NCBI Taxonomy" id="334625"/>
    <lineage>
        <taxon>Eukaryota</taxon>
        <taxon>Metazoa</taxon>
        <taxon>Ecdysozoa</taxon>
        <taxon>Arthropoda</taxon>
        <taxon>Chelicerata</taxon>
        <taxon>Arachnida</taxon>
        <taxon>Acari</taxon>
        <taxon>Acariformes</taxon>
        <taxon>Sarcoptiformes</taxon>
        <taxon>Oribatida</taxon>
        <taxon>Brachypylina</taxon>
        <taxon>Oppioidea</taxon>
        <taxon>Oppiidae</taxon>
        <taxon>Oppiella</taxon>
    </lineage>
</organism>
<evidence type="ECO:0000313" key="2">
    <source>
        <dbReference type="Proteomes" id="UP000728032"/>
    </source>
</evidence>
<dbReference type="EMBL" id="CAJPVJ010008822">
    <property type="protein sequence ID" value="CAG2172175.1"/>
    <property type="molecule type" value="Genomic_DNA"/>
</dbReference>
<name>A0A7R9M9W3_9ACAR</name>
<evidence type="ECO:0000313" key="1">
    <source>
        <dbReference type="EMBL" id="CAD7654988.1"/>
    </source>
</evidence>
<protein>
    <submittedName>
        <fullName evidence="1">Uncharacterized protein</fullName>
    </submittedName>
</protein>
<sequence>LIMATSGDNFDWDGLNSDDTVEQPKNQINHQINSLQVTFESCENVFKAVYDVLRFLPNLDNPNSGYWEKEVIPNLSACLIQHVEARIFFHEAFGTINDLRNTMSSAAQVIKQSKVNFNEEHSNNRNELTKQYDTRYNMYAELEDLQAEINRYQCLIDATQPHFDSKIREISNINEEREQLTMLNEEVNKKLQNLPEEPSGVSIFGLHMRFKPDKWTDSENSKETKEKSQLYLTEYMEECKKKRDIAKITLKRKKEDIDEKMPGIEKRISSLLEIEKKLIENEKETYNKVGLRGGVLVEALRSIRIFSETVGKEASAYAPLTAFLISIKRMIQIDVDLLLKSDKPSIFIAVNRILDNIKELSEYYDSVGSLMQQLSQTKDLNSIPNAIEYEEP</sequence>
<dbReference type="Proteomes" id="UP000728032">
    <property type="component" value="Unassembled WGS sequence"/>
</dbReference>
<gene>
    <name evidence="1" type="ORF">ONB1V03_LOCUS11633</name>
</gene>
<reference evidence="1" key="1">
    <citation type="submission" date="2020-11" db="EMBL/GenBank/DDBJ databases">
        <authorList>
            <person name="Tran Van P."/>
        </authorList>
    </citation>
    <scope>NUCLEOTIDE SEQUENCE</scope>
</reference>
<dbReference type="AlphaFoldDB" id="A0A7R9M9W3"/>
<keyword evidence="2" id="KW-1185">Reference proteome</keyword>
<proteinExistence type="predicted"/>